<dbReference type="Pfam" id="PF13358">
    <property type="entry name" value="DDE_3"/>
    <property type="match status" value="1"/>
</dbReference>
<evidence type="ECO:0000313" key="4">
    <source>
        <dbReference type="Proteomes" id="UP000652430"/>
    </source>
</evidence>
<proteinExistence type="predicted"/>
<organism evidence="3 4">
    <name type="scientific">Sphingomonas glacialis</name>
    <dbReference type="NCBI Taxonomy" id="658225"/>
    <lineage>
        <taxon>Bacteria</taxon>
        <taxon>Pseudomonadati</taxon>
        <taxon>Pseudomonadota</taxon>
        <taxon>Alphaproteobacteria</taxon>
        <taxon>Sphingomonadales</taxon>
        <taxon>Sphingomonadaceae</taxon>
        <taxon>Sphingomonas</taxon>
    </lineage>
</organism>
<dbReference type="PANTHER" id="PTHR46564:SF1">
    <property type="entry name" value="TRANSPOSASE"/>
    <property type="match status" value="1"/>
</dbReference>
<dbReference type="Proteomes" id="UP000652430">
    <property type="component" value="Unassembled WGS sequence"/>
</dbReference>
<dbReference type="PANTHER" id="PTHR46564">
    <property type="entry name" value="TRANSPOSASE"/>
    <property type="match status" value="1"/>
</dbReference>
<dbReference type="InterPro" id="IPR038717">
    <property type="entry name" value="Tc1-like_DDE_dom"/>
</dbReference>
<protein>
    <recommendedName>
        <fullName evidence="2">Tc1-like transposase DDE domain-containing protein</fullName>
    </recommendedName>
</protein>
<dbReference type="Gene3D" id="3.30.420.10">
    <property type="entry name" value="Ribonuclease H-like superfamily/Ribonuclease H"/>
    <property type="match status" value="1"/>
</dbReference>
<reference evidence="4" key="1">
    <citation type="journal article" date="2019" name="Int. J. Syst. Evol. Microbiol.">
        <title>The Global Catalogue of Microorganisms (GCM) 10K type strain sequencing project: providing services to taxonomists for standard genome sequencing and annotation.</title>
        <authorList>
            <consortium name="The Broad Institute Genomics Platform"/>
            <consortium name="The Broad Institute Genome Sequencing Center for Infectious Disease"/>
            <person name="Wu L."/>
            <person name="Ma J."/>
        </authorList>
    </citation>
    <scope>NUCLEOTIDE SEQUENCE [LARGE SCALE GENOMIC DNA]</scope>
    <source>
        <strain evidence="4">CGMCC 1.8957</strain>
    </source>
</reference>
<feature type="region of interest" description="Disordered" evidence="1">
    <location>
        <begin position="1"/>
        <end position="23"/>
    </location>
</feature>
<feature type="domain" description="Tc1-like transposase DDE" evidence="2">
    <location>
        <begin position="81"/>
        <end position="158"/>
    </location>
</feature>
<dbReference type="InterPro" id="IPR036397">
    <property type="entry name" value="RNaseH_sf"/>
</dbReference>
<keyword evidence="4" id="KW-1185">Reference proteome</keyword>
<evidence type="ECO:0000256" key="1">
    <source>
        <dbReference type="SAM" id="MobiDB-lite"/>
    </source>
</evidence>
<comment type="caution">
    <text evidence="3">The sequence shown here is derived from an EMBL/GenBank/DDBJ whole genome shotgun (WGS) entry which is preliminary data.</text>
</comment>
<dbReference type="EMBL" id="BNAQ01000004">
    <property type="protein sequence ID" value="GHH19914.1"/>
    <property type="molecule type" value="Genomic_DNA"/>
</dbReference>
<evidence type="ECO:0000313" key="3">
    <source>
        <dbReference type="EMBL" id="GHH19914.1"/>
    </source>
</evidence>
<gene>
    <name evidence="3" type="ORF">GCM10008023_27230</name>
</gene>
<accession>A0ABQ3LLJ2</accession>
<name>A0ABQ3LLJ2_9SPHN</name>
<sequence>MAVLRAARDHAQKKTAHATEQDRPDILKRREKWFDGQLDLDPEQLIFIDETWASTNMARRYGRKPRGERLRAGVPHGHWVLDGPMNGDAFTTYVTRVRVPELSPGNLVIMDNLSSHKAPAVRAAIEAAGARLLLLPPYGPDFNPIEMAFSKLKAHLRKAAERTIHGLWNAIGRIVDLYSPQECSNYFAAAGNDAA</sequence>
<evidence type="ECO:0000259" key="2">
    <source>
        <dbReference type="Pfam" id="PF13358"/>
    </source>
</evidence>